<dbReference type="CDD" id="cd05907">
    <property type="entry name" value="VL_LC_FACS_like"/>
    <property type="match status" value="1"/>
</dbReference>
<dbReference type="AlphaFoldDB" id="A0A6I4URQ5"/>
<dbReference type="PANTHER" id="PTHR43272:SF33">
    <property type="entry name" value="AMP-BINDING DOMAIN-CONTAINING PROTEIN-RELATED"/>
    <property type="match status" value="1"/>
</dbReference>
<keyword evidence="5" id="KW-1185">Reference proteome</keyword>
<organism evidence="4 5">
    <name type="scientific">Croceibacterium soli</name>
    <dbReference type="NCBI Taxonomy" id="1739690"/>
    <lineage>
        <taxon>Bacteria</taxon>
        <taxon>Pseudomonadati</taxon>
        <taxon>Pseudomonadota</taxon>
        <taxon>Alphaproteobacteria</taxon>
        <taxon>Sphingomonadales</taxon>
        <taxon>Erythrobacteraceae</taxon>
        <taxon>Croceibacterium</taxon>
    </lineage>
</organism>
<sequence>MQITDFDAAPNLVALFLQRADELGEKPFLTAKLGGEWQSLSWREAARQVCLLAEGLRKLGLQDGDRVVLVSENRPEWALADLAIMAAGCITTPAYTTNTERDHAHILENSGARAVVVSDGKLAKPLLSAMVRIGLAEHVIGIEALRTGQGNFRCHLWSDLLQGDAAAARAAVDARVLRIERRDPACIIYTSGTSGAPRGVLLHHGAILRNVDGAARVLAGDFGWGEERFLSFLPLSHALEHTAGLFLPIGLGADIWFAEGLDRLSANIEEARPTFMVVVPRLFEMMRARILKQVESQGKIANFVLDQALSLAERRAAGKGRLSDWAVEKLLDLTLRPKIRKRFGGRIKALVSGGAPLNPEVGAFFEAMGLVMLQGYGQTEAAPVVSVNRPSAGVNLSTVGPPLPGVEVRIADDGEILVRGELVMLGYWQNEAETAKTIVDGWLHTGDIGHFDDAGRIVITDRKKDIIVNDKGDNIAPQKLEGMLTLQPEIAQAMVSGDKRPYIVALIVPDPEWTCEWSQANGEKFDLAGLQQLPAYRSAVRTAIDRVNQDLSVTEKIRQFAFADEGFTIDNGMMTPSMKIRRAPIRDRYGKRLDALYKG</sequence>
<dbReference type="RefSeq" id="WP_160745078.1">
    <property type="nucleotide sequence ID" value="NZ_WTYK01000001.1"/>
</dbReference>
<dbReference type="InterPro" id="IPR020845">
    <property type="entry name" value="AMP-binding_CS"/>
</dbReference>
<protein>
    <submittedName>
        <fullName evidence="4">AMP-binding protein</fullName>
    </submittedName>
</protein>
<evidence type="ECO:0000256" key="2">
    <source>
        <dbReference type="ARBA" id="ARBA00022840"/>
    </source>
</evidence>
<dbReference type="InterPro" id="IPR000873">
    <property type="entry name" value="AMP-dep_synth/lig_dom"/>
</dbReference>
<dbReference type="EMBL" id="WTYK01000001">
    <property type="protein sequence ID" value="MXP40227.1"/>
    <property type="molecule type" value="Genomic_DNA"/>
</dbReference>
<dbReference type="PROSITE" id="PS00455">
    <property type="entry name" value="AMP_BINDING"/>
    <property type="match status" value="1"/>
</dbReference>
<evidence type="ECO:0000256" key="1">
    <source>
        <dbReference type="ARBA" id="ARBA00022741"/>
    </source>
</evidence>
<dbReference type="Gene3D" id="3.40.50.12780">
    <property type="entry name" value="N-terminal domain of ligase-like"/>
    <property type="match status" value="1"/>
</dbReference>
<reference evidence="4 5" key="1">
    <citation type="submission" date="2019-12" db="EMBL/GenBank/DDBJ databases">
        <title>Genomic-based taxomic classification of the family Erythrobacteraceae.</title>
        <authorList>
            <person name="Xu L."/>
        </authorList>
    </citation>
    <scope>NUCLEOTIDE SEQUENCE [LARGE SCALE GENOMIC DNA]</scope>
    <source>
        <strain evidence="4 5">MCCC 1K02066</strain>
    </source>
</reference>
<dbReference type="PANTHER" id="PTHR43272">
    <property type="entry name" value="LONG-CHAIN-FATTY-ACID--COA LIGASE"/>
    <property type="match status" value="1"/>
</dbReference>
<dbReference type="GO" id="GO:0016020">
    <property type="term" value="C:membrane"/>
    <property type="evidence" value="ECO:0007669"/>
    <property type="project" value="TreeGrafter"/>
</dbReference>
<dbReference type="OrthoDB" id="9803968at2"/>
<dbReference type="Proteomes" id="UP000469159">
    <property type="component" value="Unassembled WGS sequence"/>
</dbReference>
<keyword evidence="2" id="KW-0067">ATP-binding</keyword>
<dbReference type="Pfam" id="PF00501">
    <property type="entry name" value="AMP-binding"/>
    <property type="match status" value="1"/>
</dbReference>
<dbReference type="SUPFAM" id="SSF56801">
    <property type="entry name" value="Acetyl-CoA synthetase-like"/>
    <property type="match status" value="1"/>
</dbReference>
<keyword evidence="1" id="KW-0547">Nucleotide-binding</keyword>
<accession>A0A6I4URQ5</accession>
<gene>
    <name evidence="4" type="ORF">GRI75_01035</name>
</gene>
<dbReference type="InterPro" id="IPR042099">
    <property type="entry name" value="ANL_N_sf"/>
</dbReference>
<name>A0A6I4URQ5_9SPHN</name>
<proteinExistence type="predicted"/>
<evidence type="ECO:0000313" key="4">
    <source>
        <dbReference type="EMBL" id="MXP40227.1"/>
    </source>
</evidence>
<comment type="caution">
    <text evidence="4">The sequence shown here is derived from an EMBL/GenBank/DDBJ whole genome shotgun (WGS) entry which is preliminary data.</text>
</comment>
<dbReference type="Pfam" id="PF23562">
    <property type="entry name" value="AMP-binding_C_3"/>
    <property type="match status" value="1"/>
</dbReference>
<feature type="domain" description="AMP-dependent synthetase/ligase" evidence="3">
    <location>
        <begin position="18"/>
        <end position="428"/>
    </location>
</feature>
<dbReference type="GO" id="GO:0004467">
    <property type="term" value="F:long-chain fatty acid-CoA ligase activity"/>
    <property type="evidence" value="ECO:0007669"/>
    <property type="project" value="TreeGrafter"/>
</dbReference>
<evidence type="ECO:0000259" key="3">
    <source>
        <dbReference type="Pfam" id="PF00501"/>
    </source>
</evidence>
<evidence type="ECO:0000313" key="5">
    <source>
        <dbReference type="Proteomes" id="UP000469159"/>
    </source>
</evidence>
<dbReference type="GO" id="GO:0005524">
    <property type="term" value="F:ATP binding"/>
    <property type="evidence" value="ECO:0007669"/>
    <property type="project" value="UniProtKB-KW"/>
</dbReference>